<evidence type="ECO:0000256" key="8">
    <source>
        <dbReference type="SAM" id="MobiDB-lite"/>
    </source>
</evidence>
<dbReference type="Pfam" id="PF00001">
    <property type="entry name" value="7tm_1"/>
    <property type="match status" value="1"/>
</dbReference>
<keyword evidence="2 9" id="KW-0812">Transmembrane</keyword>
<dbReference type="Proteomes" id="UP001186944">
    <property type="component" value="Unassembled WGS sequence"/>
</dbReference>
<feature type="transmembrane region" description="Helical" evidence="9">
    <location>
        <begin position="140"/>
        <end position="168"/>
    </location>
</feature>
<keyword evidence="4" id="KW-0297">G-protein coupled receptor</keyword>
<keyword evidence="5 9" id="KW-0472">Membrane</keyword>
<feature type="transmembrane region" description="Helical" evidence="9">
    <location>
        <begin position="228"/>
        <end position="250"/>
    </location>
</feature>
<reference evidence="11" key="1">
    <citation type="submission" date="2019-08" db="EMBL/GenBank/DDBJ databases">
        <title>The improved chromosome-level genome for the pearl oyster Pinctada fucata martensii using PacBio sequencing and Hi-C.</title>
        <authorList>
            <person name="Zheng Z."/>
        </authorList>
    </citation>
    <scope>NUCLEOTIDE SEQUENCE</scope>
    <source>
        <strain evidence="11">ZZ-2019</strain>
        <tissue evidence="11">Adductor muscle</tissue>
    </source>
</reference>
<dbReference type="Gene3D" id="1.20.1070.10">
    <property type="entry name" value="Rhodopsin 7-helix transmembrane proteins"/>
    <property type="match status" value="1"/>
</dbReference>
<organism evidence="11 12">
    <name type="scientific">Pinctada imbricata</name>
    <name type="common">Atlantic pearl-oyster</name>
    <name type="synonym">Pinctada martensii</name>
    <dbReference type="NCBI Taxonomy" id="66713"/>
    <lineage>
        <taxon>Eukaryota</taxon>
        <taxon>Metazoa</taxon>
        <taxon>Spiralia</taxon>
        <taxon>Lophotrochozoa</taxon>
        <taxon>Mollusca</taxon>
        <taxon>Bivalvia</taxon>
        <taxon>Autobranchia</taxon>
        <taxon>Pteriomorphia</taxon>
        <taxon>Pterioida</taxon>
        <taxon>Pterioidea</taxon>
        <taxon>Pteriidae</taxon>
        <taxon>Pinctada</taxon>
    </lineage>
</organism>
<evidence type="ECO:0000256" key="6">
    <source>
        <dbReference type="ARBA" id="ARBA00023170"/>
    </source>
</evidence>
<protein>
    <recommendedName>
        <fullName evidence="10">G-protein coupled receptors family 1 profile domain-containing protein</fullName>
    </recommendedName>
</protein>
<dbReference type="PROSITE" id="PS50262">
    <property type="entry name" value="G_PROTEIN_RECEP_F1_2"/>
    <property type="match status" value="1"/>
</dbReference>
<proteinExistence type="predicted"/>
<evidence type="ECO:0000256" key="4">
    <source>
        <dbReference type="ARBA" id="ARBA00023040"/>
    </source>
</evidence>
<dbReference type="CDD" id="cd00637">
    <property type="entry name" value="7tm_classA_rhodopsin-like"/>
    <property type="match status" value="1"/>
</dbReference>
<evidence type="ECO:0000256" key="5">
    <source>
        <dbReference type="ARBA" id="ARBA00023136"/>
    </source>
</evidence>
<dbReference type="AlphaFoldDB" id="A0AA88Y9E9"/>
<keyword evidence="3 9" id="KW-1133">Transmembrane helix</keyword>
<comment type="caution">
    <text evidence="11">The sequence shown here is derived from an EMBL/GenBank/DDBJ whole genome shotgun (WGS) entry which is preliminary data.</text>
</comment>
<feature type="compositionally biased region" description="Basic and acidic residues" evidence="8">
    <location>
        <begin position="188"/>
        <end position="212"/>
    </location>
</feature>
<keyword evidence="7" id="KW-0807">Transducer</keyword>
<evidence type="ECO:0000256" key="7">
    <source>
        <dbReference type="ARBA" id="ARBA00023224"/>
    </source>
</evidence>
<name>A0AA88Y9E9_PINIB</name>
<dbReference type="GO" id="GO:0005886">
    <property type="term" value="C:plasma membrane"/>
    <property type="evidence" value="ECO:0007669"/>
    <property type="project" value="TreeGrafter"/>
</dbReference>
<feature type="transmembrane region" description="Helical" evidence="9">
    <location>
        <begin position="46"/>
        <end position="67"/>
    </location>
</feature>
<evidence type="ECO:0000313" key="12">
    <source>
        <dbReference type="Proteomes" id="UP001186944"/>
    </source>
</evidence>
<sequence>MKRRSENYFIPVLAFFDLLASVTCSGTAISDNMEYVTYPSDFLCKFLLFAGFYLTGTSASLLLAIAIQRYLKICRPLRSQMTLKWRRFAIAAVIFANFVYFSPVLLVAKVSPVVGNYHDIKFTGNSCLTGTGASPTFEKVYYVCVFIVVILNICFTIGFYAPIGCFLYKRTKRLQSFRSSSQVEREDNISVKERSTASMTEAKRLSEREKSTRSQNTSMTHAQSRFNAMLTIIIVVYVISYVPTCIVMLYCEVEHNFWFSLSSIELQVFVGLQKALIINHIANPIIYGFFDMNFRNEVLKLIKCKMNCAFISKRFTSS</sequence>
<comment type="subcellular location">
    <subcellularLocation>
        <location evidence="1">Membrane</location>
        <topology evidence="1">Multi-pass membrane protein</topology>
    </subcellularLocation>
</comment>
<dbReference type="InterPro" id="IPR017452">
    <property type="entry name" value="GPCR_Rhodpsn_7TM"/>
</dbReference>
<evidence type="ECO:0000256" key="3">
    <source>
        <dbReference type="ARBA" id="ARBA00022989"/>
    </source>
</evidence>
<keyword evidence="6" id="KW-0675">Receptor</keyword>
<dbReference type="EMBL" id="VSWD01000005">
    <property type="protein sequence ID" value="KAK3100999.1"/>
    <property type="molecule type" value="Genomic_DNA"/>
</dbReference>
<dbReference type="PANTHER" id="PTHR45695:SF9">
    <property type="entry name" value="LEUCOKININ RECEPTOR"/>
    <property type="match status" value="1"/>
</dbReference>
<evidence type="ECO:0000256" key="9">
    <source>
        <dbReference type="SAM" id="Phobius"/>
    </source>
</evidence>
<feature type="domain" description="G-protein coupled receptors family 1 profile" evidence="10">
    <location>
        <begin position="1"/>
        <end position="287"/>
    </location>
</feature>
<evidence type="ECO:0000259" key="10">
    <source>
        <dbReference type="PROSITE" id="PS50262"/>
    </source>
</evidence>
<feature type="transmembrane region" description="Helical" evidence="9">
    <location>
        <begin position="88"/>
        <end position="108"/>
    </location>
</feature>
<feature type="transmembrane region" description="Helical" evidence="9">
    <location>
        <begin position="270"/>
        <end position="290"/>
    </location>
</feature>
<dbReference type="InterPro" id="IPR000276">
    <property type="entry name" value="GPCR_Rhodpsn"/>
</dbReference>
<evidence type="ECO:0000313" key="11">
    <source>
        <dbReference type="EMBL" id="KAK3100999.1"/>
    </source>
</evidence>
<dbReference type="SUPFAM" id="SSF81321">
    <property type="entry name" value="Family A G protein-coupled receptor-like"/>
    <property type="match status" value="1"/>
</dbReference>
<dbReference type="PRINTS" id="PR00237">
    <property type="entry name" value="GPCRRHODOPSN"/>
</dbReference>
<dbReference type="GO" id="GO:0004930">
    <property type="term" value="F:G protein-coupled receptor activity"/>
    <property type="evidence" value="ECO:0007669"/>
    <property type="project" value="UniProtKB-KW"/>
</dbReference>
<gene>
    <name evidence="11" type="ORF">FSP39_000107</name>
</gene>
<dbReference type="PANTHER" id="PTHR45695">
    <property type="entry name" value="LEUCOKININ RECEPTOR-RELATED"/>
    <property type="match status" value="1"/>
</dbReference>
<accession>A0AA88Y9E9</accession>
<evidence type="ECO:0000256" key="1">
    <source>
        <dbReference type="ARBA" id="ARBA00004141"/>
    </source>
</evidence>
<keyword evidence="12" id="KW-1185">Reference proteome</keyword>
<feature type="region of interest" description="Disordered" evidence="8">
    <location>
        <begin position="188"/>
        <end position="218"/>
    </location>
</feature>
<evidence type="ECO:0000256" key="2">
    <source>
        <dbReference type="ARBA" id="ARBA00022692"/>
    </source>
</evidence>